<evidence type="ECO:0000256" key="1">
    <source>
        <dbReference type="ARBA" id="ARBA00004443"/>
    </source>
</evidence>
<reference evidence="9" key="1">
    <citation type="submission" date="2021-01" db="EMBL/GenBank/DDBJ databases">
        <authorList>
            <person name="Corre E."/>
            <person name="Pelletier E."/>
            <person name="Niang G."/>
            <person name="Scheremetjew M."/>
            <person name="Finn R."/>
            <person name="Kale V."/>
            <person name="Holt S."/>
            <person name="Cochrane G."/>
            <person name="Meng A."/>
            <person name="Brown T."/>
            <person name="Cohen L."/>
        </authorList>
    </citation>
    <scope>NUCLEOTIDE SEQUENCE</scope>
    <source>
        <strain evidence="9">UTEX LB 2760</strain>
    </source>
</reference>
<dbReference type="AlphaFoldDB" id="A0A7S0BGR6"/>
<dbReference type="InterPro" id="IPR016488">
    <property type="entry name" value="NADH_Ub_cplx-1_asu_su-6"/>
</dbReference>
<sequence length="218" mass="25375">MALKPTRVSLKMKERAMDGTSYSWKPVAYTVTGASGELKSRMPENPDELRLMNLSLYHRALKQLPGLREEYALPFTEDALVNAIRYKFEKYRDTSDLRIAAVLHHRGKLELEEMAQNLKTSTEVINTIREGEEMSMARERQSQMSKFPGEEKSKRLLQLKKWHESGIIPRSVTTWDQFLLWRVEETRKFETFATESGLFSAEDLEENKKRASTYCSIM</sequence>
<keyword evidence="3" id="KW-0813">Transport</keyword>
<dbReference type="GO" id="GO:0006979">
    <property type="term" value="P:response to oxidative stress"/>
    <property type="evidence" value="ECO:0007669"/>
    <property type="project" value="TreeGrafter"/>
</dbReference>
<keyword evidence="5" id="KW-0999">Mitochondrion inner membrane</keyword>
<proteinExistence type="inferred from homology"/>
<evidence type="ECO:0000256" key="7">
    <source>
        <dbReference type="ARBA" id="ARBA00023128"/>
    </source>
</evidence>
<accession>A0A7S0BGR6</accession>
<keyword evidence="8" id="KW-0472">Membrane</keyword>
<dbReference type="PANTHER" id="PTHR12964:SF0">
    <property type="entry name" value="NADH DEHYDROGENASE [UBIQUINONE] 1 ALPHA SUBCOMPLEX SUBUNIT 6"/>
    <property type="match status" value="1"/>
</dbReference>
<keyword evidence="7" id="KW-0496">Mitochondrion</keyword>
<keyword evidence="6" id="KW-0249">Electron transport</keyword>
<dbReference type="GO" id="GO:0005743">
    <property type="term" value="C:mitochondrial inner membrane"/>
    <property type="evidence" value="ECO:0007669"/>
    <property type="project" value="UniProtKB-SubCell"/>
</dbReference>
<gene>
    <name evidence="9" type="ORF">RMAR0315_LOCUS3678</name>
</gene>
<protein>
    <submittedName>
        <fullName evidence="9">Uncharacterized protein</fullName>
    </submittedName>
</protein>
<dbReference type="PANTHER" id="PTHR12964">
    <property type="entry name" value="NADH-UBIQUINONE OXIDOREDUCTASE B14 SUBUNIT"/>
    <property type="match status" value="1"/>
</dbReference>
<comment type="subcellular location">
    <subcellularLocation>
        <location evidence="1">Mitochondrion inner membrane</location>
        <topology evidence="1">Peripheral membrane protein</topology>
        <orientation evidence="1">Matrix side</orientation>
    </subcellularLocation>
</comment>
<evidence type="ECO:0000256" key="6">
    <source>
        <dbReference type="ARBA" id="ARBA00022982"/>
    </source>
</evidence>
<evidence type="ECO:0000256" key="2">
    <source>
        <dbReference type="ARBA" id="ARBA00009508"/>
    </source>
</evidence>
<evidence type="ECO:0000256" key="8">
    <source>
        <dbReference type="ARBA" id="ARBA00023136"/>
    </source>
</evidence>
<name>A0A7S0BGR6_9RHOD</name>
<evidence type="ECO:0000256" key="4">
    <source>
        <dbReference type="ARBA" id="ARBA00022660"/>
    </source>
</evidence>
<evidence type="ECO:0000313" key="9">
    <source>
        <dbReference type="EMBL" id="CAD8393693.1"/>
    </source>
</evidence>
<evidence type="ECO:0000256" key="3">
    <source>
        <dbReference type="ARBA" id="ARBA00022448"/>
    </source>
</evidence>
<comment type="similarity">
    <text evidence="2">Belongs to the complex I LYR family.</text>
</comment>
<organism evidence="9">
    <name type="scientific">Rhodosorus marinus</name>
    <dbReference type="NCBI Taxonomy" id="101924"/>
    <lineage>
        <taxon>Eukaryota</taxon>
        <taxon>Rhodophyta</taxon>
        <taxon>Stylonematophyceae</taxon>
        <taxon>Stylonematales</taxon>
        <taxon>Stylonemataceae</taxon>
        <taxon>Rhodosorus</taxon>
    </lineage>
</organism>
<evidence type="ECO:0000256" key="5">
    <source>
        <dbReference type="ARBA" id="ARBA00022792"/>
    </source>
</evidence>
<dbReference type="EMBL" id="HBEK01006623">
    <property type="protein sequence ID" value="CAD8393693.1"/>
    <property type="molecule type" value="Transcribed_RNA"/>
</dbReference>
<keyword evidence="4" id="KW-0679">Respiratory chain</keyword>